<dbReference type="InterPro" id="IPR000914">
    <property type="entry name" value="SBP_5_dom"/>
</dbReference>
<accession>A0ABY9RQ32</accession>
<proteinExistence type="predicted"/>
<dbReference type="RefSeq" id="WP_128984537.1">
    <property type="nucleotide sequence ID" value="NZ_CP133762.1"/>
</dbReference>
<feature type="chain" id="PRO_5045112252" evidence="1">
    <location>
        <begin position="22"/>
        <end position="585"/>
    </location>
</feature>
<dbReference type="PANTHER" id="PTHR30290:SF83">
    <property type="entry name" value="ABC TRANSPORTER SUBSTRATE-BINDING PROTEIN"/>
    <property type="match status" value="1"/>
</dbReference>
<protein>
    <submittedName>
        <fullName evidence="3">ABC transporter substrate-binding protein</fullName>
    </submittedName>
</protein>
<evidence type="ECO:0000313" key="4">
    <source>
        <dbReference type="Proteomes" id="UP001250858"/>
    </source>
</evidence>
<dbReference type="PIRSF" id="PIRSF002741">
    <property type="entry name" value="MppA"/>
    <property type="match status" value="1"/>
</dbReference>
<organism evidence="3 4">
    <name type="scientific">Streptomyces roseicoloratus</name>
    <dbReference type="NCBI Taxonomy" id="2508722"/>
    <lineage>
        <taxon>Bacteria</taxon>
        <taxon>Bacillati</taxon>
        <taxon>Actinomycetota</taxon>
        <taxon>Actinomycetes</taxon>
        <taxon>Kitasatosporales</taxon>
        <taxon>Streptomycetaceae</taxon>
        <taxon>Streptomyces</taxon>
    </lineage>
</organism>
<dbReference type="EMBL" id="CP133762">
    <property type="protein sequence ID" value="WMX43789.1"/>
    <property type="molecule type" value="Genomic_DNA"/>
</dbReference>
<name>A0ABY9RQ32_9ACTN</name>
<dbReference type="PROSITE" id="PS51257">
    <property type="entry name" value="PROKAR_LIPOPROTEIN"/>
    <property type="match status" value="1"/>
</dbReference>
<dbReference type="InterPro" id="IPR030678">
    <property type="entry name" value="Peptide/Ni-bd"/>
</dbReference>
<feature type="signal peptide" evidence="1">
    <location>
        <begin position="1"/>
        <end position="21"/>
    </location>
</feature>
<dbReference type="Gene3D" id="3.10.105.10">
    <property type="entry name" value="Dipeptide-binding Protein, Domain 3"/>
    <property type="match status" value="1"/>
</dbReference>
<feature type="domain" description="Solute-binding protein family 5" evidence="2">
    <location>
        <begin position="107"/>
        <end position="487"/>
    </location>
</feature>
<evidence type="ECO:0000259" key="2">
    <source>
        <dbReference type="Pfam" id="PF00496"/>
    </source>
</evidence>
<dbReference type="CDD" id="cd08506">
    <property type="entry name" value="PBP2_clavulanate_OppA2"/>
    <property type="match status" value="1"/>
</dbReference>
<reference evidence="3 4" key="1">
    <citation type="submission" date="2023-09" db="EMBL/GenBank/DDBJ databases">
        <title>Complete genome of Streptomyces roseicoloratus T14.</title>
        <authorList>
            <person name="Bashizi T."/>
            <person name="Kim M.-J."/>
            <person name="Lee G."/>
            <person name="Tagele S.B."/>
            <person name="Shin J.-H."/>
        </authorList>
    </citation>
    <scope>NUCLEOTIDE SEQUENCE [LARGE SCALE GENOMIC DNA]</scope>
    <source>
        <strain evidence="3 4">T14</strain>
    </source>
</reference>
<keyword evidence="1" id="KW-0732">Signal</keyword>
<dbReference type="Pfam" id="PF00496">
    <property type="entry name" value="SBP_bac_5"/>
    <property type="match status" value="1"/>
</dbReference>
<dbReference type="Gene3D" id="3.40.190.10">
    <property type="entry name" value="Periplasmic binding protein-like II"/>
    <property type="match status" value="1"/>
</dbReference>
<dbReference type="InterPro" id="IPR039424">
    <property type="entry name" value="SBP_5"/>
</dbReference>
<dbReference type="PANTHER" id="PTHR30290">
    <property type="entry name" value="PERIPLASMIC BINDING COMPONENT OF ABC TRANSPORTER"/>
    <property type="match status" value="1"/>
</dbReference>
<sequence length="585" mass="62106">MDQHKRNILAVAVVTALSLGAAGCSGGGTGANGGPGKGGANPATGNLGKVVGGAPAKGGTLTVLSNQDFTHLDPARNWVMGDMDFGTRLLYRTLLTYKAEPGAKGGELSPDLAEDLGTSSNGAKTWTFRLKKGLKYEDGSPVTAQDVKYNVERSFSPDLPGGPDYAARYLAGAEGYQGPAGGKHLDSVKTPDDHTIVFELRKPFAEFPYATVLPTFAPVPKSQDKGPQYDNRPFSSGPYKIESYARDKQLVLVRNPHWDPKTDGVRKAYPDRIVVTMGLKGNQIDDRLITGSGADASAVSWVNLRPESTPKVLTKPDVRARLLAESTNCTEMLQMHTGRAPFDDVKVRQAVQYALDRQSVLTASGGPALNEPATALMPGSLFEGGKQPDTLKIPPTGDVDKAKQLLKEAGKPGGFSTSITVSTGDKAVAEAVQQSLGRAGIKVTIETVDPSAFYDTIGDTKNRTDLTYTGWCPDYPSGSTFLPFVFDGRYIKEKGNSGNHSLFRDEPTMKRMDEIAAMTDAAAANKAWQELDGQILAKAPTAPVVVERKPLLVGPNVAGAFGHTSFGGQIDYATIGLKDPSKSGS</sequence>
<evidence type="ECO:0000313" key="3">
    <source>
        <dbReference type="EMBL" id="WMX43789.1"/>
    </source>
</evidence>
<dbReference type="SUPFAM" id="SSF53850">
    <property type="entry name" value="Periplasmic binding protein-like II"/>
    <property type="match status" value="1"/>
</dbReference>
<keyword evidence="4" id="KW-1185">Reference proteome</keyword>
<evidence type="ECO:0000256" key="1">
    <source>
        <dbReference type="SAM" id="SignalP"/>
    </source>
</evidence>
<dbReference type="Proteomes" id="UP001250858">
    <property type="component" value="Chromosome"/>
</dbReference>
<gene>
    <name evidence="3" type="ORF">RGF97_01380</name>
</gene>